<organism evidence="5 6">
    <name type="scientific">Aspergillus steynii IBT 23096</name>
    <dbReference type="NCBI Taxonomy" id="1392250"/>
    <lineage>
        <taxon>Eukaryota</taxon>
        <taxon>Fungi</taxon>
        <taxon>Dikarya</taxon>
        <taxon>Ascomycota</taxon>
        <taxon>Pezizomycotina</taxon>
        <taxon>Eurotiomycetes</taxon>
        <taxon>Eurotiomycetidae</taxon>
        <taxon>Eurotiales</taxon>
        <taxon>Aspergillaceae</taxon>
        <taxon>Aspergillus</taxon>
        <taxon>Aspergillus subgen. Circumdati</taxon>
    </lineage>
</organism>
<proteinExistence type="predicted"/>
<feature type="active site" description="Nucleophile" evidence="1">
    <location>
        <position position="404"/>
    </location>
</feature>
<dbReference type="EC" id="3.4.19.13" evidence="3"/>
<feature type="binding site" evidence="2">
    <location>
        <position position="496"/>
    </location>
    <ligand>
        <name>L-glutamate</name>
        <dbReference type="ChEBI" id="CHEBI:29985"/>
    </ligand>
</feature>
<dbReference type="PRINTS" id="PR01210">
    <property type="entry name" value="GGTRANSPTASE"/>
</dbReference>
<dbReference type="Gene3D" id="1.10.246.130">
    <property type="match status" value="1"/>
</dbReference>
<comment type="catalytic activity">
    <reaction evidence="3">
        <text>glutathione + H2O = L-cysteinylglycine + L-glutamate</text>
        <dbReference type="Rhea" id="RHEA:28807"/>
        <dbReference type="ChEBI" id="CHEBI:15377"/>
        <dbReference type="ChEBI" id="CHEBI:29985"/>
        <dbReference type="ChEBI" id="CHEBI:57925"/>
        <dbReference type="ChEBI" id="CHEBI:61694"/>
        <dbReference type="EC" id="3.4.19.13"/>
    </reaction>
</comment>
<dbReference type="SUPFAM" id="SSF56235">
    <property type="entry name" value="N-terminal nucleophile aminohydrolases (Ntn hydrolases)"/>
    <property type="match status" value="1"/>
</dbReference>
<dbReference type="GeneID" id="36558316"/>
<evidence type="ECO:0000256" key="2">
    <source>
        <dbReference type="PIRSR" id="PIRSR600101-2"/>
    </source>
</evidence>
<dbReference type="OrthoDB" id="1081007at2759"/>
<dbReference type="Pfam" id="PF01019">
    <property type="entry name" value="G_glu_transpept"/>
    <property type="match status" value="1"/>
</dbReference>
<evidence type="ECO:0000256" key="4">
    <source>
        <dbReference type="SAM" id="SignalP"/>
    </source>
</evidence>
<dbReference type="AlphaFoldDB" id="A0A2I2GH52"/>
<sequence length="602" mass="65641">MMSPTMTPSTWTLVLCTLLLHLVGAHAYIHDFSFTGQQPLHESVNIAQDGYQKGAVASESRNCSEHGITMLEKGGTAADVMAATVLCVGVVNMYHSGIGGGGFMVIRYPDPKEDGGFGYETIDFREAAPAGAHQNMFEGIEDRAQVGGLASAVPGELRGLEYLLQNHGALTWKEVTEPAINAARYGVPVTEDLKNYMNRAVGNGEDFLLKYPWSETFARPDGTRVRVNDTIKRTKYADTLEAIAKDNNLKSFYEGDIAESIAKAVQDNDGIMTVEDLKNYTVIKRGPLHVSYGDYKLTSIRAPASGFIALNALKVLSNYEDFFNGSEETMSLDTHRMVEAMRFGYAMRPKLGDPAGKAYIEKFQEDMLTDEATYNIYKSINDTTTFEEDHYNPGGYGIPKGGGTSHLVAADDSGLAISLITSVNLFFGSHVMDNETGIILNDSMDDFSIPGTRNAFNYVPAPENFIRPRKRPHSSMSPLIVTGKDKFTFLTGSAGGSHITSTTIQNTLHVLNQGLNASATLAKARLHDQVNPYYCSFEHGRGFDVHTEKYNESIVAYMAGLGHNVSWIMPGLSTSQAVLWSAEGGFDGAGEPRQQNSGWAGK</sequence>
<dbReference type="VEuPathDB" id="FungiDB:P170DRAFT_444251"/>
<comment type="pathway">
    <text evidence="3">Mycotoxin biosynthesis.</text>
</comment>
<dbReference type="InterPro" id="IPR043137">
    <property type="entry name" value="GGT_ssub_C"/>
</dbReference>
<dbReference type="EMBL" id="MSFO01000002">
    <property type="protein sequence ID" value="PLB52211.1"/>
    <property type="molecule type" value="Genomic_DNA"/>
</dbReference>
<dbReference type="EC" id="2.3.2.2" evidence="3"/>
<comment type="function">
    <text evidence="3">Gamma-glutamyltransferase.</text>
</comment>
<feature type="binding site" evidence="2">
    <location>
        <begin position="474"/>
        <end position="475"/>
    </location>
    <ligand>
        <name>L-glutamate</name>
        <dbReference type="ChEBI" id="CHEBI:29985"/>
    </ligand>
</feature>
<feature type="signal peptide" evidence="4">
    <location>
        <begin position="1"/>
        <end position="27"/>
    </location>
</feature>
<dbReference type="GO" id="GO:0006751">
    <property type="term" value="P:glutathione catabolic process"/>
    <property type="evidence" value="ECO:0007669"/>
    <property type="project" value="UniProtKB-UniRule"/>
</dbReference>
<dbReference type="RefSeq" id="XP_024707513.1">
    <property type="nucleotide sequence ID" value="XM_024850617.1"/>
</dbReference>
<dbReference type="Proteomes" id="UP000234275">
    <property type="component" value="Unassembled WGS sequence"/>
</dbReference>
<comment type="catalytic activity">
    <reaction evidence="3">
        <text>an N-terminal (5-L-glutamyl)-[peptide] + an alpha-amino acid = 5-L-glutamyl amino acid + an N-terminal L-alpha-aminoacyl-[peptide]</text>
        <dbReference type="Rhea" id="RHEA:23904"/>
        <dbReference type="Rhea" id="RHEA-COMP:9780"/>
        <dbReference type="Rhea" id="RHEA-COMP:9795"/>
        <dbReference type="ChEBI" id="CHEBI:77644"/>
        <dbReference type="ChEBI" id="CHEBI:78597"/>
        <dbReference type="ChEBI" id="CHEBI:78599"/>
        <dbReference type="ChEBI" id="CHEBI:78608"/>
        <dbReference type="EC" id="2.3.2.2"/>
    </reaction>
</comment>
<name>A0A2I2GH52_9EURO</name>
<dbReference type="PANTHER" id="PTHR11686:SF62">
    <property type="entry name" value="GLUTATHIONE HYDROLASE"/>
    <property type="match status" value="1"/>
</dbReference>
<evidence type="ECO:0000313" key="5">
    <source>
        <dbReference type="EMBL" id="PLB52211.1"/>
    </source>
</evidence>
<dbReference type="GO" id="GO:0005886">
    <property type="term" value="C:plasma membrane"/>
    <property type="evidence" value="ECO:0007669"/>
    <property type="project" value="TreeGrafter"/>
</dbReference>
<gene>
    <name evidence="5" type="ORF">P170DRAFT_444251</name>
</gene>
<feature type="binding site" evidence="2">
    <location>
        <begin position="422"/>
        <end position="424"/>
    </location>
    <ligand>
        <name>L-glutamate</name>
        <dbReference type="ChEBI" id="CHEBI:29985"/>
    </ligand>
</feature>
<keyword evidence="3" id="KW-0378">Hydrolase</keyword>
<dbReference type="InterPro" id="IPR000101">
    <property type="entry name" value="GGT_peptidase"/>
</dbReference>
<evidence type="ECO:0000256" key="3">
    <source>
        <dbReference type="RuleBase" id="RU368068"/>
    </source>
</evidence>
<evidence type="ECO:0000256" key="1">
    <source>
        <dbReference type="PIRSR" id="PIRSR600101-1"/>
    </source>
</evidence>
<dbReference type="Gene3D" id="3.60.20.40">
    <property type="match status" value="1"/>
</dbReference>
<feature type="chain" id="PRO_5014192164" description="Glutathione hydrolase" evidence="4">
    <location>
        <begin position="28"/>
        <end position="602"/>
    </location>
</feature>
<evidence type="ECO:0000313" key="6">
    <source>
        <dbReference type="Proteomes" id="UP000234275"/>
    </source>
</evidence>
<accession>A0A2I2GH52</accession>
<dbReference type="GO" id="GO:0036374">
    <property type="term" value="F:glutathione hydrolase activity"/>
    <property type="evidence" value="ECO:0007669"/>
    <property type="project" value="UniProtKB-UniRule"/>
</dbReference>
<keyword evidence="3" id="KW-0012">Acyltransferase</keyword>
<feature type="binding site" evidence="2">
    <location>
        <position position="125"/>
    </location>
    <ligand>
        <name>L-glutamate</name>
        <dbReference type="ChEBI" id="CHEBI:29985"/>
    </ligand>
</feature>
<keyword evidence="4" id="KW-0732">Signal</keyword>
<dbReference type="GO" id="GO:0103068">
    <property type="term" value="F:leukotriene C4 gamma-glutamyl transferase activity"/>
    <property type="evidence" value="ECO:0007669"/>
    <property type="project" value="UniProtKB-EC"/>
</dbReference>
<dbReference type="InterPro" id="IPR043138">
    <property type="entry name" value="GGT_lsub"/>
</dbReference>
<protein>
    <recommendedName>
        <fullName evidence="3">Glutathione hydrolase</fullName>
        <ecNumber evidence="3">2.3.2.2</ecNumber>
        <ecNumber evidence="3">3.4.19.13</ecNumber>
    </recommendedName>
    <alternativeName>
        <fullName evidence="3">Gamma-glutamyltransferase</fullName>
    </alternativeName>
</protein>
<dbReference type="InterPro" id="IPR029055">
    <property type="entry name" value="Ntn_hydrolases_N"/>
</dbReference>
<comment type="caution">
    <text evidence="5">The sequence shown here is derived from an EMBL/GenBank/DDBJ whole genome shotgun (WGS) entry which is preliminary data.</text>
</comment>
<dbReference type="STRING" id="1392250.A0A2I2GH52"/>
<comment type="catalytic activity">
    <reaction evidence="3">
        <text>an S-substituted glutathione + H2O = an S-substituted L-cysteinylglycine + L-glutamate</text>
        <dbReference type="Rhea" id="RHEA:59468"/>
        <dbReference type="ChEBI" id="CHEBI:15377"/>
        <dbReference type="ChEBI" id="CHEBI:29985"/>
        <dbReference type="ChEBI" id="CHEBI:90779"/>
        <dbReference type="ChEBI" id="CHEBI:143103"/>
        <dbReference type="EC" id="3.4.19.13"/>
    </reaction>
</comment>
<feature type="binding site" evidence="2">
    <location>
        <position position="446"/>
    </location>
    <ligand>
        <name>L-glutamate</name>
        <dbReference type="ChEBI" id="CHEBI:29985"/>
    </ligand>
</feature>
<keyword evidence="3" id="KW-0808">Transferase</keyword>
<reference evidence="5 6" key="1">
    <citation type="submission" date="2016-12" db="EMBL/GenBank/DDBJ databases">
        <title>The genomes of Aspergillus section Nigri reveals drivers in fungal speciation.</title>
        <authorList>
            <consortium name="DOE Joint Genome Institute"/>
            <person name="Vesth T.C."/>
            <person name="Nybo J."/>
            <person name="Theobald S."/>
            <person name="Brandl J."/>
            <person name="Frisvad J.C."/>
            <person name="Nielsen K.F."/>
            <person name="Lyhne E.K."/>
            <person name="Kogle M.E."/>
            <person name="Kuo A."/>
            <person name="Riley R."/>
            <person name="Clum A."/>
            <person name="Nolan M."/>
            <person name="Lipzen A."/>
            <person name="Salamov A."/>
            <person name="Henrissat B."/>
            <person name="Wiebenga A."/>
            <person name="De Vries R.P."/>
            <person name="Grigoriev I.V."/>
            <person name="Mortensen U.H."/>
            <person name="Andersen M.R."/>
            <person name="Baker S.E."/>
        </authorList>
    </citation>
    <scope>NUCLEOTIDE SEQUENCE [LARGE SCALE GENOMIC DNA]</scope>
    <source>
        <strain evidence="5 6">IBT 23096</strain>
    </source>
</reference>
<dbReference type="PANTHER" id="PTHR11686">
    <property type="entry name" value="GAMMA GLUTAMYL TRANSPEPTIDASE"/>
    <property type="match status" value="1"/>
</dbReference>
<keyword evidence="6" id="KW-1185">Reference proteome</keyword>